<dbReference type="PANTHER" id="PTHR46539:SF1">
    <property type="entry name" value="E3 UBIQUITIN-PROTEIN LIGASE ATL42"/>
    <property type="match status" value="1"/>
</dbReference>
<keyword evidence="3" id="KW-0479">Metal-binding</keyword>
<dbReference type="EMBL" id="MCGT01000021">
    <property type="protein sequence ID" value="ORX51200.1"/>
    <property type="molecule type" value="Genomic_DNA"/>
</dbReference>
<dbReference type="AlphaFoldDB" id="A0A1X2GDA8"/>
<dbReference type="PROSITE" id="PS50089">
    <property type="entry name" value="ZF_RING_2"/>
    <property type="match status" value="1"/>
</dbReference>
<dbReference type="STRING" id="101127.A0A1X2GDA8"/>
<keyword evidence="4 8" id="KW-0863">Zinc-finger</keyword>
<dbReference type="GO" id="GO:0016020">
    <property type="term" value="C:membrane"/>
    <property type="evidence" value="ECO:0007669"/>
    <property type="project" value="UniProtKB-SubCell"/>
</dbReference>
<dbReference type="Proteomes" id="UP000242146">
    <property type="component" value="Unassembled WGS sequence"/>
</dbReference>
<dbReference type="SUPFAM" id="SSF57850">
    <property type="entry name" value="RING/U-box"/>
    <property type="match status" value="1"/>
</dbReference>
<keyword evidence="5" id="KW-0862">Zinc</keyword>
<evidence type="ECO:0000256" key="3">
    <source>
        <dbReference type="ARBA" id="ARBA00022723"/>
    </source>
</evidence>
<keyword evidence="13" id="KW-1185">Reference proteome</keyword>
<dbReference type="CDD" id="cd16454">
    <property type="entry name" value="RING-H2_PA-TM-RING"/>
    <property type="match status" value="1"/>
</dbReference>
<name>A0A1X2GDA8_9FUNG</name>
<sequence>MLLAQSQYFQTAYNAQAVLNLLLNSDNLIGLPIFDFADACNASVPVSSINNGEYSTAMNITSFGQLNKLALVQRGGCTWTQKSNTIANMSSAYELRVISILLYDNNTTPQTTYSLSDSNTVPPVPSYNSLLPNNYNISFMSDNDLPSNGFVSNMSVFFIPNDYGQWLRTLIYTSTSSIKAYSNIYYVYGVIALGATPSSSQSSVYLSWVIALAAIFLLAVAALLLFYRWYRIRHRRDQMEYNAMLEERNAIILQRRKKKPLPEQILNGYPIQRYSTSIVKNASCPICLDDYDDQSQTRVLPCGHGFCVSCIDPWLLRKSTLCPICKFDCMPEELRDSSNSNNDMGPPDPAGPETSAARTGESYHSDPTSSGTHAADEHPYQTDITSETRPSTGNASLHSQAMDSAHPSFSTSSSSCIQDTRTPPQDSCISNVAAAKAEKDYSNS</sequence>
<reference evidence="12 13" key="1">
    <citation type="submission" date="2016-07" db="EMBL/GenBank/DDBJ databases">
        <title>Pervasive Adenine N6-methylation of Active Genes in Fungi.</title>
        <authorList>
            <consortium name="DOE Joint Genome Institute"/>
            <person name="Mondo S.J."/>
            <person name="Dannebaum R.O."/>
            <person name="Kuo R.C."/>
            <person name="Labutti K."/>
            <person name="Haridas S."/>
            <person name="Kuo A."/>
            <person name="Salamov A."/>
            <person name="Ahrendt S.R."/>
            <person name="Lipzen A."/>
            <person name="Sullivan W."/>
            <person name="Andreopoulos W.B."/>
            <person name="Clum A."/>
            <person name="Lindquist E."/>
            <person name="Daum C."/>
            <person name="Ramamoorthy G.K."/>
            <person name="Gryganskyi A."/>
            <person name="Culley D."/>
            <person name="Magnuson J.K."/>
            <person name="James T.Y."/>
            <person name="O'Malley M.A."/>
            <person name="Stajich J.E."/>
            <person name="Spatafora J.W."/>
            <person name="Visel A."/>
            <person name="Grigoriev I.V."/>
        </authorList>
    </citation>
    <scope>NUCLEOTIDE SEQUENCE [LARGE SCALE GENOMIC DNA]</scope>
    <source>
        <strain evidence="12 13">NRRL 3301</strain>
    </source>
</reference>
<keyword evidence="6 10" id="KW-1133">Transmembrane helix</keyword>
<evidence type="ECO:0000313" key="12">
    <source>
        <dbReference type="EMBL" id="ORX51200.1"/>
    </source>
</evidence>
<evidence type="ECO:0000256" key="7">
    <source>
        <dbReference type="ARBA" id="ARBA00023136"/>
    </source>
</evidence>
<feature type="domain" description="RING-type" evidence="11">
    <location>
        <begin position="284"/>
        <end position="326"/>
    </location>
</feature>
<dbReference type="InterPro" id="IPR013083">
    <property type="entry name" value="Znf_RING/FYVE/PHD"/>
</dbReference>
<evidence type="ECO:0000256" key="5">
    <source>
        <dbReference type="ARBA" id="ARBA00022833"/>
    </source>
</evidence>
<gene>
    <name evidence="12" type="ORF">DM01DRAFT_1347029</name>
</gene>
<dbReference type="InterPro" id="IPR017907">
    <property type="entry name" value="Znf_RING_CS"/>
</dbReference>
<feature type="compositionally biased region" description="Polar residues" evidence="9">
    <location>
        <begin position="416"/>
        <end position="430"/>
    </location>
</feature>
<dbReference type="SMART" id="SM00184">
    <property type="entry name" value="RING"/>
    <property type="match status" value="1"/>
</dbReference>
<keyword evidence="2 10" id="KW-0812">Transmembrane</keyword>
<dbReference type="InterPro" id="IPR001841">
    <property type="entry name" value="Znf_RING"/>
</dbReference>
<feature type="compositionally biased region" description="Polar residues" evidence="9">
    <location>
        <begin position="382"/>
        <end position="402"/>
    </location>
</feature>
<dbReference type="PROSITE" id="PS00518">
    <property type="entry name" value="ZF_RING_1"/>
    <property type="match status" value="1"/>
</dbReference>
<evidence type="ECO:0000259" key="11">
    <source>
        <dbReference type="PROSITE" id="PS50089"/>
    </source>
</evidence>
<protein>
    <recommendedName>
        <fullName evidence="11">RING-type domain-containing protein</fullName>
    </recommendedName>
</protein>
<keyword evidence="7 10" id="KW-0472">Membrane</keyword>
<feature type="region of interest" description="Disordered" evidence="9">
    <location>
        <begin position="335"/>
        <end position="444"/>
    </location>
</feature>
<organism evidence="12 13">
    <name type="scientific">Hesseltinella vesiculosa</name>
    <dbReference type="NCBI Taxonomy" id="101127"/>
    <lineage>
        <taxon>Eukaryota</taxon>
        <taxon>Fungi</taxon>
        <taxon>Fungi incertae sedis</taxon>
        <taxon>Mucoromycota</taxon>
        <taxon>Mucoromycotina</taxon>
        <taxon>Mucoromycetes</taxon>
        <taxon>Mucorales</taxon>
        <taxon>Cunninghamellaceae</taxon>
        <taxon>Hesseltinella</taxon>
    </lineage>
</organism>
<dbReference type="Pfam" id="PF13639">
    <property type="entry name" value="zf-RING_2"/>
    <property type="match status" value="1"/>
</dbReference>
<evidence type="ECO:0000256" key="10">
    <source>
        <dbReference type="SAM" id="Phobius"/>
    </source>
</evidence>
<dbReference type="OrthoDB" id="8062037at2759"/>
<comment type="caution">
    <text evidence="12">The sequence shown here is derived from an EMBL/GenBank/DDBJ whole genome shotgun (WGS) entry which is preliminary data.</text>
</comment>
<dbReference type="GO" id="GO:0008270">
    <property type="term" value="F:zinc ion binding"/>
    <property type="evidence" value="ECO:0007669"/>
    <property type="project" value="UniProtKB-KW"/>
</dbReference>
<accession>A0A1X2GDA8</accession>
<evidence type="ECO:0000256" key="8">
    <source>
        <dbReference type="PROSITE-ProRule" id="PRU00175"/>
    </source>
</evidence>
<comment type="subcellular location">
    <subcellularLocation>
        <location evidence="1">Membrane</location>
    </subcellularLocation>
</comment>
<feature type="compositionally biased region" description="Low complexity" evidence="9">
    <location>
        <begin position="404"/>
        <end position="415"/>
    </location>
</feature>
<evidence type="ECO:0000313" key="13">
    <source>
        <dbReference type="Proteomes" id="UP000242146"/>
    </source>
</evidence>
<feature type="transmembrane region" description="Helical" evidence="10">
    <location>
        <begin position="205"/>
        <end position="227"/>
    </location>
</feature>
<evidence type="ECO:0000256" key="4">
    <source>
        <dbReference type="ARBA" id="ARBA00022771"/>
    </source>
</evidence>
<evidence type="ECO:0000256" key="1">
    <source>
        <dbReference type="ARBA" id="ARBA00004370"/>
    </source>
</evidence>
<evidence type="ECO:0000256" key="2">
    <source>
        <dbReference type="ARBA" id="ARBA00022692"/>
    </source>
</evidence>
<evidence type="ECO:0000256" key="6">
    <source>
        <dbReference type="ARBA" id="ARBA00022989"/>
    </source>
</evidence>
<dbReference type="PANTHER" id="PTHR46539">
    <property type="entry name" value="E3 UBIQUITIN-PROTEIN LIGASE ATL42"/>
    <property type="match status" value="1"/>
</dbReference>
<proteinExistence type="predicted"/>
<evidence type="ECO:0000256" key="9">
    <source>
        <dbReference type="SAM" id="MobiDB-lite"/>
    </source>
</evidence>
<dbReference type="Gene3D" id="3.30.40.10">
    <property type="entry name" value="Zinc/RING finger domain, C3HC4 (zinc finger)"/>
    <property type="match status" value="1"/>
</dbReference>